<comment type="caution">
    <text evidence="2">The sequence shown here is derived from an EMBL/GenBank/DDBJ whole genome shotgun (WGS) entry which is preliminary data.</text>
</comment>
<dbReference type="InterPro" id="IPR053223">
    <property type="entry name" value="Prob_Methyltransferase"/>
</dbReference>
<evidence type="ECO:0000313" key="3">
    <source>
        <dbReference type="Proteomes" id="UP000886595"/>
    </source>
</evidence>
<dbReference type="PANTHER" id="PTHR44067:SF3">
    <property type="entry name" value="OS06G0138600 PROTEIN"/>
    <property type="match status" value="1"/>
</dbReference>
<keyword evidence="1" id="KW-1133">Transmembrane helix</keyword>
<accession>A0A8X7S8P6</accession>
<gene>
    <name evidence="2" type="ORF">Bca52824_030178</name>
</gene>
<dbReference type="AlphaFoldDB" id="A0A8X7S8P6"/>
<sequence length="150" mass="17753">MGNACFRFKSQDNAHGSKKESKRNREAVKVEDHRFPFHDNVFELVHGSNWLDVEGKPEKLEFLMFDLDRVLRPGGLFWLDNFYCAKTRESLIKKQKDVLVLAIITFEFDHTFKHWRKSFVKFFQCNSVVILSVTVIFCHYIHNAKPKMVL</sequence>
<organism evidence="2 3">
    <name type="scientific">Brassica carinata</name>
    <name type="common">Ethiopian mustard</name>
    <name type="synonym">Abyssinian cabbage</name>
    <dbReference type="NCBI Taxonomy" id="52824"/>
    <lineage>
        <taxon>Eukaryota</taxon>
        <taxon>Viridiplantae</taxon>
        <taxon>Streptophyta</taxon>
        <taxon>Embryophyta</taxon>
        <taxon>Tracheophyta</taxon>
        <taxon>Spermatophyta</taxon>
        <taxon>Magnoliopsida</taxon>
        <taxon>eudicotyledons</taxon>
        <taxon>Gunneridae</taxon>
        <taxon>Pentapetalae</taxon>
        <taxon>rosids</taxon>
        <taxon>malvids</taxon>
        <taxon>Brassicales</taxon>
        <taxon>Brassicaceae</taxon>
        <taxon>Brassiceae</taxon>
        <taxon>Brassica</taxon>
    </lineage>
</organism>
<evidence type="ECO:0000256" key="1">
    <source>
        <dbReference type="SAM" id="Phobius"/>
    </source>
</evidence>
<dbReference type="OrthoDB" id="2013972at2759"/>
<evidence type="ECO:0000313" key="2">
    <source>
        <dbReference type="EMBL" id="KAG2301527.1"/>
    </source>
</evidence>
<keyword evidence="1" id="KW-0812">Transmembrane</keyword>
<proteinExistence type="predicted"/>
<dbReference type="InterPro" id="IPR029063">
    <property type="entry name" value="SAM-dependent_MTases_sf"/>
</dbReference>
<reference evidence="2 3" key="1">
    <citation type="submission" date="2020-02" db="EMBL/GenBank/DDBJ databases">
        <authorList>
            <person name="Ma Q."/>
            <person name="Huang Y."/>
            <person name="Song X."/>
            <person name="Pei D."/>
        </authorList>
    </citation>
    <scope>NUCLEOTIDE SEQUENCE [LARGE SCALE GENOMIC DNA]</scope>
    <source>
        <strain evidence="2">Sxm20200214</strain>
        <tissue evidence="2">Leaf</tissue>
    </source>
</reference>
<protein>
    <recommendedName>
        <fullName evidence="4">Methyltransferase type 11 domain-containing protein</fullName>
    </recommendedName>
</protein>
<evidence type="ECO:0008006" key="4">
    <source>
        <dbReference type="Google" id="ProtNLM"/>
    </source>
</evidence>
<dbReference type="Proteomes" id="UP000886595">
    <property type="component" value="Unassembled WGS sequence"/>
</dbReference>
<keyword evidence="1" id="KW-0472">Membrane</keyword>
<feature type="transmembrane region" description="Helical" evidence="1">
    <location>
        <begin position="122"/>
        <end position="142"/>
    </location>
</feature>
<keyword evidence="3" id="KW-1185">Reference proteome</keyword>
<dbReference type="SUPFAM" id="SSF53335">
    <property type="entry name" value="S-adenosyl-L-methionine-dependent methyltransferases"/>
    <property type="match status" value="1"/>
</dbReference>
<name>A0A8X7S8P6_BRACI</name>
<dbReference type="PANTHER" id="PTHR44067">
    <property type="entry name" value="S-ADENOSYL-L-METHIONINE-DEPENDENT METHYLTRANSFERASE SUPERFAMILY PROTEIN-RELATED"/>
    <property type="match status" value="1"/>
</dbReference>
<dbReference type="EMBL" id="JAAMPC010000007">
    <property type="protein sequence ID" value="KAG2301527.1"/>
    <property type="molecule type" value="Genomic_DNA"/>
</dbReference>